<organism evidence="2 3">
    <name type="scientific">Pseudoruegeria aquimaris</name>
    <dbReference type="NCBI Taxonomy" id="393663"/>
    <lineage>
        <taxon>Bacteria</taxon>
        <taxon>Pseudomonadati</taxon>
        <taxon>Pseudomonadota</taxon>
        <taxon>Alphaproteobacteria</taxon>
        <taxon>Rhodobacterales</taxon>
        <taxon>Roseobacteraceae</taxon>
        <taxon>Pseudoruegeria</taxon>
    </lineage>
</organism>
<dbReference type="Pfam" id="PF13403">
    <property type="entry name" value="Hint_2"/>
    <property type="match status" value="1"/>
</dbReference>
<dbReference type="OrthoDB" id="6305173at2"/>
<name>A0A1Y5RHW9_9RHOB</name>
<dbReference type="Proteomes" id="UP000193409">
    <property type="component" value="Unassembled WGS sequence"/>
</dbReference>
<reference evidence="2 3" key="1">
    <citation type="submission" date="2017-03" db="EMBL/GenBank/DDBJ databases">
        <authorList>
            <person name="Afonso C.L."/>
            <person name="Miller P.J."/>
            <person name="Scott M.A."/>
            <person name="Spackman E."/>
            <person name="Goraichik I."/>
            <person name="Dimitrov K.M."/>
            <person name="Suarez D.L."/>
            <person name="Swayne D.E."/>
        </authorList>
    </citation>
    <scope>NUCLEOTIDE SEQUENCE [LARGE SCALE GENOMIC DNA]</scope>
    <source>
        <strain evidence="2 3">CECT 7680</strain>
    </source>
</reference>
<accession>A0A1Y5RHW9</accession>
<dbReference type="Gene3D" id="2.170.16.10">
    <property type="entry name" value="Hedgehog/Intein (Hint) domain"/>
    <property type="match status" value="1"/>
</dbReference>
<sequence>MAEDGAALHALGEEEIHIMSFGRAARVEEVCLVNVCLPGTEIRLFSGSGEMLRRVNVAGDAQGASSCIALHAEGVTRLEIALSRGAQVADVRYSQPASPKRAPEGRKRELLVGMDEARAFEAAARGEPAPGQRGGVVMSKDGDGEAVVQYRDPRGKVKATMDTKKSESVTVCFTPGTMIATPRGERAVETLKAGDKVITRDNGIQEIRWIGGRPLTWQDLAASPYLQPILVKAGALGNGLPEKDMYLSPNHRVLVSNDKTALYFDEREVLVAAKHLVNNKTILQVESAGTAYIHFMFDHHEVVLSNGSWTESFQPGDHSLKGMGNAQRNEIFELFPELQTHEGMVAYQSARKTLQETEAKMLLN</sequence>
<evidence type="ECO:0000259" key="1">
    <source>
        <dbReference type="Pfam" id="PF13403"/>
    </source>
</evidence>
<feature type="domain" description="Hedgehog/Intein (Hint)" evidence="1">
    <location>
        <begin position="171"/>
        <end position="317"/>
    </location>
</feature>
<dbReference type="InterPro" id="IPR028992">
    <property type="entry name" value="Hedgehog/Intein_dom"/>
</dbReference>
<dbReference type="AlphaFoldDB" id="A0A1Y5RHW9"/>
<dbReference type="SUPFAM" id="SSF51294">
    <property type="entry name" value="Hedgehog/intein (Hint) domain"/>
    <property type="match status" value="1"/>
</dbReference>
<protein>
    <recommendedName>
        <fullName evidence="1">Hedgehog/Intein (Hint) domain-containing protein</fullName>
    </recommendedName>
</protein>
<evidence type="ECO:0000313" key="2">
    <source>
        <dbReference type="EMBL" id="SLN17881.1"/>
    </source>
</evidence>
<gene>
    <name evidence="2" type="ORF">PSA7680_00580</name>
</gene>
<evidence type="ECO:0000313" key="3">
    <source>
        <dbReference type="Proteomes" id="UP000193409"/>
    </source>
</evidence>
<keyword evidence="3" id="KW-1185">Reference proteome</keyword>
<dbReference type="EMBL" id="FWFQ01000003">
    <property type="protein sequence ID" value="SLN17881.1"/>
    <property type="molecule type" value="Genomic_DNA"/>
</dbReference>
<dbReference type="InterPro" id="IPR036844">
    <property type="entry name" value="Hint_dom_sf"/>
</dbReference>
<proteinExistence type="predicted"/>